<comment type="similarity">
    <text evidence="1 5">Belongs to the universal ribosomal protein uL30 family.</text>
</comment>
<dbReference type="GO" id="GO:0022625">
    <property type="term" value="C:cytosolic large ribosomal subunit"/>
    <property type="evidence" value="ECO:0007669"/>
    <property type="project" value="TreeGrafter"/>
</dbReference>
<comment type="caution">
    <text evidence="7">The sequence shown here is derived from an EMBL/GenBank/DDBJ whole genome shotgun (WGS) entry which is preliminary data.</text>
</comment>
<protein>
    <recommendedName>
        <fullName evidence="5">Large ribosomal subunit protein uL30</fullName>
    </recommendedName>
</protein>
<evidence type="ECO:0000313" key="7">
    <source>
        <dbReference type="EMBL" id="MXQ51786.1"/>
    </source>
</evidence>
<accession>A0A6N8U3Y0</accession>
<dbReference type="PANTHER" id="PTHR15892:SF2">
    <property type="entry name" value="LARGE RIBOSOMAL SUBUNIT PROTEIN UL30M"/>
    <property type="match status" value="1"/>
</dbReference>
<evidence type="ECO:0000256" key="3">
    <source>
        <dbReference type="ARBA" id="ARBA00022980"/>
    </source>
</evidence>
<proteinExistence type="inferred from homology"/>
<dbReference type="AlphaFoldDB" id="A0A6N8U3Y0"/>
<comment type="subunit">
    <text evidence="2 5">Part of the 50S ribosomal subunit.</text>
</comment>
<sequence length="59" mass="6605">MAKIKITLKKSLIGKPETQRRTVASLGLRKLQHSVELEDTPQLRGQVAKISHLVSVEEN</sequence>
<dbReference type="NCBIfam" id="TIGR01308">
    <property type="entry name" value="rpmD_bact"/>
    <property type="match status" value="1"/>
</dbReference>
<dbReference type="Proteomes" id="UP000436284">
    <property type="component" value="Unassembled WGS sequence"/>
</dbReference>
<evidence type="ECO:0000256" key="1">
    <source>
        <dbReference type="ARBA" id="ARBA00007594"/>
    </source>
</evidence>
<organism evidence="7 8">
    <name type="scientific">Salinicoccus hispanicus</name>
    <dbReference type="NCBI Taxonomy" id="157225"/>
    <lineage>
        <taxon>Bacteria</taxon>
        <taxon>Bacillati</taxon>
        <taxon>Bacillota</taxon>
        <taxon>Bacilli</taxon>
        <taxon>Bacillales</taxon>
        <taxon>Staphylococcaceae</taxon>
        <taxon>Salinicoccus</taxon>
    </lineage>
</organism>
<evidence type="ECO:0000256" key="2">
    <source>
        <dbReference type="ARBA" id="ARBA00011838"/>
    </source>
</evidence>
<dbReference type="RefSeq" id="WP_160656983.1">
    <property type="nucleotide sequence ID" value="NZ_JBHRWU010000001.1"/>
</dbReference>
<dbReference type="GO" id="GO:0003735">
    <property type="term" value="F:structural constituent of ribosome"/>
    <property type="evidence" value="ECO:0007669"/>
    <property type="project" value="InterPro"/>
</dbReference>
<name>A0A6N8U3Y0_9STAP</name>
<reference evidence="7 8" key="1">
    <citation type="submission" date="2019-12" db="EMBL/GenBank/DDBJ databases">
        <title>Salinicoccus cyprini sp. nov., isolated from gastro-intestinal tract of mirror carp, Cyprinus carpio var. specularis, collected from Gobind Sagar Reservoir, Himachal Pradesh, India.</title>
        <authorList>
            <person name="Talwar C."/>
            <person name="Singh A.K."/>
            <person name="Lal R."/>
            <person name="Negi R.K."/>
        </authorList>
    </citation>
    <scope>NUCLEOTIDE SEQUENCE [LARGE SCALE GENOMIC DNA]</scope>
    <source>
        <strain evidence="7 8">J-82</strain>
    </source>
</reference>
<dbReference type="GO" id="GO:0006412">
    <property type="term" value="P:translation"/>
    <property type="evidence" value="ECO:0007669"/>
    <property type="project" value="UniProtKB-UniRule"/>
</dbReference>
<dbReference type="PIRSF" id="PIRSF002211">
    <property type="entry name" value="Ribosomal_L30_bac-type"/>
    <property type="match status" value="1"/>
</dbReference>
<dbReference type="InterPro" id="IPR016082">
    <property type="entry name" value="Ribosomal_uL30_ferredoxin-like"/>
</dbReference>
<dbReference type="PANTHER" id="PTHR15892">
    <property type="entry name" value="MITOCHONDRIAL RIBOSOMAL PROTEIN L30"/>
    <property type="match status" value="1"/>
</dbReference>
<feature type="domain" description="Large ribosomal subunit protein uL30-like ferredoxin-like fold" evidence="6">
    <location>
        <begin position="4"/>
        <end position="54"/>
    </location>
</feature>
<evidence type="ECO:0000256" key="5">
    <source>
        <dbReference type="HAMAP-Rule" id="MF_01371"/>
    </source>
</evidence>
<dbReference type="Pfam" id="PF00327">
    <property type="entry name" value="Ribosomal_L30"/>
    <property type="match status" value="1"/>
</dbReference>
<dbReference type="HAMAP" id="MF_01371_B">
    <property type="entry name" value="Ribosomal_uL30_B"/>
    <property type="match status" value="1"/>
</dbReference>
<dbReference type="OrthoDB" id="9812790at2"/>
<gene>
    <name evidence="5 7" type="primary">rpmD</name>
    <name evidence="7" type="ORF">GQ671_10970</name>
</gene>
<dbReference type="CDD" id="cd01658">
    <property type="entry name" value="Ribosomal_L30"/>
    <property type="match status" value="1"/>
</dbReference>
<evidence type="ECO:0000313" key="8">
    <source>
        <dbReference type="Proteomes" id="UP000436284"/>
    </source>
</evidence>
<keyword evidence="8" id="KW-1185">Reference proteome</keyword>
<evidence type="ECO:0000259" key="6">
    <source>
        <dbReference type="Pfam" id="PF00327"/>
    </source>
</evidence>
<dbReference type="SUPFAM" id="SSF55129">
    <property type="entry name" value="Ribosomal protein L30p/L7e"/>
    <property type="match status" value="1"/>
</dbReference>
<dbReference type="Gene3D" id="3.30.1390.20">
    <property type="entry name" value="Ribosomal protein L30, ferredoxin-like fold domain"/>
    <property type="match status" value="1"/>
</dbReference>
<keyword evidence="3 5" id="KW-0689">Ribosomal protein</keyword>
<dbReference type="FunFam" id="3.30.1390.20:FF:000001">
    <property type="entry name" value="50S ribosomal protein L30"/>
    <property type="match status" value="1"/>
</dbReference>
<dbReference type="InterPro" id="IPR036919">
    <property type="entry name" value="Ribo_uL30_ferredoxin-like_sf"/>
</dbReference>
<keyword evidence="4 5" id="KW-0687">Ribonucleoprotein</keyword>
<evidence type="ECO:0000256" key="4">
    <source>
        <dbReference type="ARBA" id="ARBA00023274"/>
    </source>
</evidence>
<dbReference type="InterPro" id="IPR005996">
    <property type="entry name" value="Ribosomal_uL30_bac-type"/>
</dbReference>
<dbReference type="EMBL" id="WUUK01000004">
    <property type="protein sequence ID" value="MXQ51786.1"/>
    <property type="molecule type" value="Genomic_DNA"/>
</dbReference>